<evidence type="ECO:0000259" key="1">
    <source>
        <dbReference type="Pfam" id="PF00078"/>
    </source>
</evidence>
<comment type="caution">
    <text evidence="2">The sequence shown here is derived from an EMBL/GenBank/DDBJ whole genome shotgun (WGS) entry which is preliminary data.</text>
</comment>
<protein>
    <recommendedName>
        <fullName evidence="1">Reverse transcriptase domain-containing protein</fullName>
    </recommendedName>
</protein>
<proteinExistence type="predicted"/>
<dbReference type="Pfam" id="PF00078">
    <property type="entry name" value="RVT_1"/>
    <property type="match status" value="1"/>
</dbReference>
<reference evidence="2 3" key="1">
    <citation type="submission" date="2023-08" db="EMBL/GenBank/DDBJ databases">
        <title>A Necator americanus chromosomal reference genome.</title>
        <authorList>
            <person name="Ilik V."/>
            <person name="Petrzelkova K.J."/>
            <person name="Pardy F."/>
            <person name="Fuh T."/>
            <person name="Niatou-Singa F.S."/>
            <person name="Gouil Q."/>
            <person name="Baker L."/>
            <person name="Ritchie M.E."/>
            <person name="Jex A.R."/>
            <person name="Gazzola D."/>
            <person name="Li H."/>
            <person name="Toshio Fujiwara R."/>
            <person name="Zhan B."/>
            <person name="Aroian R.V."/>
            <person name="Pafco B."/>
            <person name="Schwarz E.M."/>
        </authorList>
    </citation>
    <scope>NUCLEOTIDE SEQUENCE [LARGE SCALE GENOMIC DNA]</scope>
    <source>
        <strain evidence="2 3">Aroian</strain>
        <tissue evidence="2">Whole animal</tissue>
    </source>
</reference>
<dbReference type="Gene3D" id="3.30.70.270">
    <property type="match status" value="1"/>
</dbReference>
<dbReference type="EMBL" id="JAVFWL010000006">
    <property type="protein sequence ID" value="KAK6764099.1"/>
    <property type="molecule type" value="Genomic_DNA"/>
</dbReference>
<dbReference type="InterPro" id="IPR000477">
    <property type="entry name" value="RT_dom"/>
</dbReference>
<accession>A0ABR1EN56</accession>
<gene>
    <name evidence="2" type="primary">Necator_chrX.g24596</name>
    <name evidence="2" type="ORF">RB195_024431</name>
</gene>
<dbReference type="InterPro" id="IPR050951">
    <property type="entry name" value="Retrovirus_Pol_polyprotein"/>
</dbReference>
<dbReference type="PANTHER" id="PTHR37984:SF5">
    <property type="entry name" value="PROTEIN NYNRIN-LIKE"/>
    <property type="match status" value="1"/>
</dbReference>
<organism evidence="2 3">
    <name type="scientific">Necator americanus</name>
    <name type="common">Human hookworm</name>
    <dbReference type="NCBI Taxonomy" id="51031"/>
    <lineage>
        <taxon>Eukaryota</taxon>
        <taxon>Metazoa</taxon>
        <taxon>Ecdysozoa</taxon>
        <taxon>Nematoda</taxon>
        <taxon>Chromadorea</taxon>
        <taxon>Rhabditida</taxon>
        <taxon>Rhabditina</taxon>
        <taxon>Rhabditomorpha</taxon>
        <taxon>Strongyloidea</taxon>
        <taxon>Ancylostomatidae</taxon>
        <taxon>Bunostominae</taxon>
        <taxon>Necator</taxon>
    </lineage>
</organism>
<sequence>MGSIHRRRSEENGSIRLCTDYSTGLNDALEQNQHPLPTPEDTFAKLSGGRYFSQLDLAEAYFQLEVNDVSKQLLTINTHRGLYRFNRLPFGVKPTPCIFQKCMDALIAGTDGASAYLVDILVTGRTIGEHNARLD</sequence>
<name>A0ABR1EN56_NECAM</name>
<dbReference type="InterPro" id="IPR043128">
    <property type="entry name" value="Rev_trsase/Diguanyl_cyclase"/>
</dbReference>
<feature type="domain" description="Reverse transcriptase" evidence="1">
    <location>
        <begin position="14"/>
        <end position="132"/>
    </location>
</feature>
<dbReference type="InterPro" id="IPR043502">
    <property type="entry name" value="DNA/RNA_pol_sf"/>
</dbReference>
<evidence type="ECO:0000313" key="2">
    <source>
        <dbReference type="EMBL" id="KAK6764099.1"/>
    </source>
</evidence>
<evidence type="ECO:0000313" key="3">
    <source>
        <dbReference type="Proteomes" id="UP001303046"/>
    </source>
</evidence>
<keyword evidence="3" id="KW-1185">Reference proteome</keyword>
<dbReference type="Proteomes" id="UP001303046">
    <property type="component" value="Unassembled WGS sequence"/>
</dbReference>
<dbReference type="SUPFAM" id="SSF56672">
    <property type="entry name" value="DNA/RNA polymerases"/>
    <property type="match status" value="1"/>
</dbReference>
<dbReference type="PANTHER" id="PTHR37984">
    <property type="entry name" value="PROTEIN CBG26694"/>
    <property type="match status" value="1"/>
</dbReference>
<dbReference type="CDD" id="cd01647">
    <property type="entry name" value="RT_LTR"/>
    <property type="match status" value="1"/>
</dbReference>